<keyword evidence="2" id="KW-0813">Transport</keyword>
<evidence type="ECO:0000256" key="5">
    <source>
        <dbReference type="ARBA" id="ARBA00022989"/>
    </source>
</evidence>
<keyword evidence="6" id="KW-0406">Ion transport</keyword>
<organism evidence="10 11">
    <name type="scientific">Alloprevotella rava</name>
    <dbReference type="NCBI Taxonomy" id="671218"/>
    <lineage>
        <taxon>Bacteria</taxon>
        <taxon>Pseudomonadati</taxon>
        <taxon>Bacteroidota</taxon>
        <taxon>Bacteroidia</taxon>
        <taxon>Bacteroidales</taxon>
        <taxon>Prevotellaceae</taxon>
        <taxon>Alloprevotella</taxon>
    </lineage>
</organism>
<evidence type="ECO:0000256" key="2">
    <source>
        <dbReference type="ARBA" id="ARBA00022448"/>
    </source>
</evidence>
<feature type="transmembrane region" description="Helical" evidence="8">
    <location>
        <begin position="156"/>
        <end position="179"/>
    </location>
</feature>
<dbReference type="Pfam" id="PF00999">
    <property type="entry name" value="Na_H_Exchanger"/>
    <property type="match status" value="1"/>
</dbReference>
<feature type="transmembrane region" description="Helical" evidence="8">
    <location>
        <begin position="370"/>
        <end position="388"/>
    </location>
</feature>
<keyword evidence="4 8" id="KW-0812">Transmembrane</keyword>
<dbReference type="SUPFAM" id="SSF52402">
    <property type="entry name" value="Adenine nucleotide alpha hydrolases-like"/>
    <property type="match status" value="1"/>
</dbReference>
<dbReference type="InterPro" id="IPR006153">
    <property type="entry name" value="Cation/H_exchanger_TM"/>
</dbReference>
<dbReference type="PANTHER" id="PTHR43562">
    <property type="entry name" value="NAPA-TYPE SODIUM/HYDROGEN ANTIPORTER"/>
    <property type="match status" value="1"/>
</dbReference>
<keyword evidence="5 8" id="KW-1133">Transmembrane helix</keyword>
<dbReference type="Gene3D" id="1.20.1530.20">
    <property type="match status" value="1"/>
</dbReference>
<name>A0A7W5XY31_9BACT</name>
<feature type="transmembrane region" description="Helical" evidence="8">
    <location>
        <begin position="123"/>
        <end position="144"/>
    </location>
</feature>
<dbReference type="RefSeq" id="WP_183696354.1">
    <property type="nucleotide sequence ID" value="NZ_JACICA010000005.1"/>
</dbReference>
<feature type="transmembrane region" description="Helical" evidence="8">
    <location>
        <begin position="37"/>
        <end position="54"/>
    </location>
</feature>
<feature type="domain" description="Cation/H+ exchanger transmembrane" evidence="9">
    <location>
        <begin position="23"/>
        <end position="388"/>
    </location>
</feature>
<evidence type="ECO:0000256" key="4">
    <source>
        <dbReference type="ARBA" id="ARBA00022692"/>
    </source>
</evidence>
<evidence type="ECO:0000256" key="7">
    <source>
        <dbReference type="ARBA" id="ARBA00023136"/>
    </source>
</evidence>
<dbReference type="GO" id="GO:0015297">
    <property type="term" value="F:antiporter activity"/>
    <property type="evidence" value="ECO:0007669"/>
    <property type="project" value="UniProtKB-KW"/>
</dbReference>
<dbReference type="GO" id="GO:0016020">
    <property type="term" value="C:membrane"/>
    <property type="evidence" value="ECO:0007669"/>
    <property type="project" value="UniProtKB-SubCell"/>
</dbReference>
<feature type="transmembrane region" description="Helical" evidence="8">
    <location>
        <begin position="185"/>
        <end position="206"/>
    </location>
</feature>
<keyword evidence="7 8" id="KW-0472">Membrane</keyword>
<dbReference type="GO" id="GO:1902600">
    <property type="term" value="P:proton transmembrane transport"/>
    <property type="evidence" value="ECO:0007669"/>
    <property type="project" value="InterPro"/>
</dbReference>
<dbReference type="Proteomes" id="UP000541425">
    <property type="component" value="Unassembled WGS sequence"/>
</dbReference>
<dbReference type="InterPro" id="IPR038770">
    <property type="entry name" value="Na+/solute_symporter_sf"/>
</dbReference>
<feature type="transmembrane region" description="Helical" evidence="8">
    <location>
        <begin position="335"/>
        <end position="358"/>
    </location>
</feature>
<feature type="transmembrane region" description="Helical" evidence="8">
    <location>
        <begin position="15"/>
        <end position="32"/>
    </location>
</feature>
<reference evidence="10 11" key="1">
    <citation type="submission" date="2020-08" db="EMBL/GenBank/DDBJ databases">
        <title>Genomic Encyclopedia of Type Strains, Phase IV (KMG-IV): sequencing the most valuable type-strain genomes for metagenomic binning, comparative biology and taxonomic classification.</title>
        <authorList>
            <person name="Goeker M."/>
        </authorList>
    </citation>
    <scope>NUCLEOTIDE SEQUENCE [LARGE SCALE GENOMIC DNA]</scope>
    <source>
        <strain evidence="10 11">DSM 22548</strain>
    </source>
</reference>
<dbReference type="EMBL" id="JACICA010000005">
    <property type="protein sequence ID" value="MBB3702800.1"/>
    <property type="molecule type" value="Genomic_DNA"/>
</dbReference>
<gene>
    <name evidence="10" type="ORF">FHS60_001269</name>
</gene>
<evidence type="ECO:0000313" key="11">
    <source>
        <dbReference type="Proteomes" id="UP000541425"/>
    </source>
</evidence>
<feature type="transmembrane region" description="Helical" evidence="8">
    <location>
        <begin position="272"/>
        <end position="291"/>
    </location>
</feature>
<comment type="caution">
    <text evidence="10">The sequence shown here is derived from an EMBL/GenBank/DDBJ whole genome shotgun (WGS) entry which is preliminary data.</text>
</comment>
<dbReference type="AlphaFoldDB" id="A0A7W5XY31"/>
<protein>
    <submittedName>
        <fullName evidence="10">Kef-type K+ transport system membrane component KefB</fullName>
    </submittedName>
</protein>
<evidence type="ECO:0000256" key="8">
    <source>
        <dbReference type="SAM" id="Phobius"/>
    </source>
</evidence>
<evidence type="ECO:0000256" key="1">
    <source>
        <dbReference type="ARBA" id="ARBA00004141"/>
    </source>
</evidence>
<accession>A0A7W5XY31</accession>
<feature type="transmembrane region" description="Helical" evidence="8">
    <location>
        <begin position="303"/>
        <end position="323"/>
    </location>
</feature>
<dbReference type="Gene3D" id="3.40.50.620">
    <property type="entry name" value="HUPs"/>
    <property type="match status" value="1"/>
</dbReference>
<proteinExistence type="predicted"/>
<sequence>MINSLSEYFPITDPTWIFFIVLSIILLAPMVLERLRVPSIVGMILAGIAIGPHGGEVLNRDASFELFGKVGLYYIMFLASLEMNLQDVEKIRWKALVFGLLTFAIPIVMGTAANLWILGTAVATAVLMGAMYASHTLLPYPIVLRYGVAQRLSVNLAVGSTIVADTLTLLVLAVVGGIFKEHTTGLYWVWLVVKIILIGAFIVYAFPRVSRWFFRRVNDGVVQYIFVLGMVFLGAGLMEIVGMEGILGAFLVGFVLNKQIPATSPLMNHIEFIGNALFIPYFLIGVGMLIDVRALMDLRAVEVAVVMIVVSIISKWAAAFAAQRLYGLSKLDRRLMFGLTTARAAATLAIVLVGYRIMMPNGERLFGEEVLNGTMILILVTCICSSFTTESASRSLAASSPTVGQKTHTEDRLVIALSNPDTVDPLVNLALMLRRPKSALPLSAVNIVLEGNEERQRQGRKDLERAAHIAAAANVRMLTHSRWSVNVVSGLTHAMKELDASDLIIGLHQRARIFESFFGQLSTDLVSSVDRQIIVYRAFIPINTVRRIHLVVPKKAEYEPYFGLWAERIAQLSAQLSCTVEVYSGQITLNAVEEYWKKNRLNVAAQYHVYHSWKDYLPLAHNVKNDHLVCFVMARQGNISRHHYMEQLATQLERYFSSRNLMLIYPARYRGTYGNTNVLVAK</sequence>
<evidence type="ECO:0000256" key="3">
    <source>
        <dbReference type="ARBA" id="ARBA00022449"/>
    </source>
</evidence>
<keyword evidence="3" id="KW-0050">Antiport</keyword>
<comment type="subcellular location">
    <subcellularLocation>
        <location evidence="1">Membrane</location>
        <topology evidence="1">Multi-pass membrane protein</topology>
    </subcellularLocation>
</comment>
<evidence type="ECO:0000313" key="10">
    <source>
        <dbReference type="EMBL" id="MBB3702800.1"/>
    </source>
</evidence>
<dbReference type="PANTHER" id="PTHR43562:SF4">
    <property type="entry name" value="NA(+)_H(+) ANTIPORTER NHAS5"/>
    <property type="match status" value="1"/>
</dbReference>
<evidence type="ECO:0000259" key="9">
    <source>
        <dbReference type="Pfam" id="PF00999"/>
    </source>
</evidence>
<feature type="transmembrane region" description="Helical" evidence="8">
    <location>
        <begin position="95"/>
        <end position="117"/>
    </location>
</feature>
<feature type="transmembrane region" description="Helical" evidence="8">
    <location>
        <begin position="226"/>
        <end position="252"/>
    </location>
</feature>
<feature type="transmembrane region" description="Helical" evidence="8">
    <location>
        <begin position="66"/>
        <end position="83"/>
    </location>
</feature>
<dbReference type="InterPro" id="IPR014729">
    <property type="entry name" value="Rossmann-like_a/b/a_fold"/>
</dbReference>
<evidence type="ECO:0000256" key="6">
    <source>
        <dbReference type="ARBA" id="ARBA00023065"/>
    </source>
</evidence>